<dbReference type="Pfam" id="PF12679">
    <property type="entry name" value="ABC2_membrane_2"/>
    <property type="match status" value="1"/>
</dbReference>
<dbReference type="GO" id="GO:0140359">
    <property type="term" value="F:ABC-type transporter activity"/>
    <property type="evidence" value="ECO:0007669"/>
    <property type="project" value="InterPro"/>
</dbReference>
<feature type="transmembrane region" description="Helical" evidence="1">
    <location>
        <begin position="190"/>
        <end position="209"/>
    </location>
</feature>
<proteinExistence type="predicted"/>
<name>A0A177L195_9BACI</name>
<keyword evidence="1" id="KW-1133">Transmembrane helix</keyword>
<organism evidence="2 3">
    <name type="scientific">Domibacillus aminovorans</name>
    <dbReference type="NCBI Taxonomy" id="29332"/>
    <lineage>
        <taxon>Bacteria</taxon>
        <taxon>Bacillati</taxon>
        <taxon>Bacillota</taxon>
        <taxon>Bacilli</taxon>
        <taxon>Bacillales</taxon>
        <taxon>Bacillaceae</taxon>
        <taxon>Domibacillus</taxon>
    </lineage>
</organism>
<feature type="transmembrane region" description="Helical" evidence="1">
    <location>
        <begin position="238"/>
        <end position="258"/>
    </location>
</feature>
<dbReference type="Proteomes" id="UP000077271">
    <property type="component" value="Unassembled WGS sequence"/>
</dbReference>
<feature type="transmembrane region" description="Helical" evidence="1">
    <location>
        <begin position="68"/>
        <end position="89"/>
    </location>
</feature>
<evidence type="ECO:0000313" key="2">
    <source>
        <dbReference type="EMBL" id="OAH58551.1"/>
    </source>
</evidence>
<dbReference type="GO" id="GO:0005886">
    <property type="term" value="C:plasma membrane"/>
    <property type="evidence" value="ECO:0007669"/>
    <property type="project" value="UniProtKB-SubCell"/>
</dbReference>
<feature type="transmembrane region" description="Helical" evidence="1">
    <location>
        <begin position="12"/>
        <end position="32"/>
    </location>
</feature>
<accession>A0A177L195</accession>
<feature type="transmembrane region" description="Helical" evidence="1">
    <location>
        <begin position="156"/>
        <end position="178"/>
    </location>
</feature>
<evidence type="ECO:0000256" key="1">
    <source>
        <dbReference type="SAM" id="Phobius"/>
    </source>
</evidence>
<gene>
    <name evidence="2" type="ORF">AWH48_17525</name>
</gene>
<keyword evidence="1" id="KW-0812">Transmembrane</keyword>
<dbReference type="OrthoDB" id="9800309at2"/>
<keyword evidence="1" id="KW-0472">Membrane</keyword>
<dbReference type="EMBL" id="LQWZ01000008">
    <property type="protein sequence ID" value="OAH58551.1"/>
    <property type="molecule type" value="Genomic_DNA"/>
</dbReference>
<dbReference type="AlphaFoldDB" id="A0A177L195"/>
<evidence type="ECO:0000313" key="3">
    <source>
        <dbReference type="Proteomes" id="UP000077271"/>
    </source>
</evidence>
<comment type="caution">
    <text evidence="2">The sequence shown here is derived from an EMBL/GenBank/DDBJ whole genome shotgun (WGS) entry which is preliminary data.</text>
</comment>
<feature type="transmembrane region" description="Helical" evidence="1">
    <location>
        <begin position="123"/>
        <end position="144"/>
    </location>
</feature>
<protein>
    <submittedName>
        <fullName evidence="2">Multidrug ABC transporter permease</fullName>
    </submittedName>
</protein>
<dbReference type="RefSeq" id="WP_018395389.1">
    <property type="nucleotide sequence ID" value="NZ_LQWZ01000008.1"/>
</dbReference>
<sequence length="265" mass="29781">MIYKREVKQAQKALWIWIIALGGMSFLIMSVYPQFAANKEQLDDVMKLYPEAMLKAFNMDSLGFDTPLGFYAIEGYLFVTLFGSIYAAMMAGSMIVKEESEKTVEFLLSKPVSRGRIVAEKALAVFTNLLLFNIVLSLINYAGFRYAGDEAIDMKIFFMISLAPFLLHLTFAAIAFAISAIMRKSRAVTSISLAIVLLSYFFDIVQSIAEKFEPLKYVTPFEYVDSAYIIEHTAIKPLYVSLMAGIVVICVLVAYAVYKRKDLSV</sequence>
<dbReference type="PANTHER" id="PTHR43471:SF12">
    <property type="entry name" value="HYPOTHETICAL MEMBRANE PROTEIN, CONSERVED"/>
    <property type="match status" value="1"/>
</dbReference>
<reference evidence="2 3" key="1">
    <citation type="submission" date="2016-01" db="EMBL/GenBank/DDBJ databases">
        <title>Investigation of taxonomic status of Bacillus aminovorans.</title>
        <authorList>
            <person name="Verma A."/>
            <person name="Pal Y."/>
            <person name="Krishnamurthi S."/>
        </authorList>
    </citation>
    <scope>NUCLEOTIDE SEQUENCE [LARGE SCALE GENOMIC DNA]</scope>
    <source>
        <strain evidence="2 3">DSM 4337</strain>
    </source>
</reference>
<dbReference type="PANTHER" id="PTHR43471">
    <property type="entry name" value="ABC TRANSPORTER PERMEASE"/>
    <property type="match status" value="1"/>
</dbReference>